<dbReference type="RefSeq" id="XP_062682381.1">
    <property type="nucleotide sequence ID" value="XM_062824628.1"/>
</dbReference>
<comment type="caution">
    <text evidence="1">The sequence shown here is derived from an EMBL/GenBank/DDBJ whole genome shotgun (WGS) entry which is preliminary data.</text>
</comment>
<reference evidence="1" key="1">
    <citation type="journal article" date="2023" name="Mol. Phylogenet. Evol.">
        <title>Genome-scale phylogeny and comparative genomics of the fungal order Sordariales.</title>
        <authorList>
            <person name="Hensen N."/>
            <person name="Bonometti L."/>
            <person name="Westerberg I."/>
            <person name="Brannstrom I.O."/>
            <person name="Guillou S."/>
            <person name="Cros-Aarteil S."/>
            <person name="Calhoun S."/>
            <person name="Haridas S."/>
            <person name="Kuo A."/>
            <person name="Mondo S."/>
            <person name="Pangilinan J."/>
            <person name="Riley R."/>
            <person name="LaButti K."/>
            <person name="Andreopoulos B."/>
            <person name="Lipzen A."/>
            <person name="Chen C."/>
            <person name="Yan M."/>
            <person name="Daum C."/>
            <person name="Ng V."/>
            <person name="Clum A."/>
            <person name="Steindorff A."/>
            <person name="Ohm R.A."/>
            <person name="Martin F."/>
            <person name="Silar P."/>
            <person name="Natvig D.O."/>
            <person name="Lalanne C."/>
            <person name="Gautier V."/>
            <person name="Ament-Velasquez S.L."/>
            <person name="Kruys A."/>
            <person name="Hutchinson M.I."/>
            <person name="Powell A.J."/>
            <person name="Barry K."/>
            <person name="Miller A.N."/>
            <person name="Grigoriev I.V."/>
            <person name="Debuchy R."/>
            <person name="Gladieux P."/>
            <person name="Hiltunen Thoren M."/>
            <person name="Johannesson H."/>
        </authorList>
    </citation>
    <scope>NUCLEOTIDE SEQUENCE</scope>
    <source>
        <strain evidence="1">CBS 560.94</strain>
    </source>
</reference>
<name>A0AAE0JGZ1_9PEZI</name>
<organism evidence="1 2">
    <name type="scientific">Neurospora tetraspora</name>
    <dbReference type="NCBI Taxonomy" id="94610"/>
    <lineage>
        <taxon>Eukaryota</taxon>
        <taxon>Fungi</taxon>
        <taxon>Dikarya</taxon>
        <taxon>Ascomycota</taxon>
        <taxon>Pezizomycotina</taxon>
        <taxon>Sordariomycetes</taxon>
        <taxon>Sordariomycetidae</taxon>
        <taxon>Sordariales</taxon>
        <taxon>Sordariaceae</taxon>
        <taxon>Neurospora</taxon>
    </lineage>
</organism>
<dbReference type="EMBL" id="JAUEPP010000004">
    <property type="protein sequence ID" value="KAK3345768.1"/>
    <property type="molecule type" value="Genomic_DNA"/>
</dbReference>
<accession>A0AAE0JGZ1</accession>
<proteinExistence type="predicted"/>
<sequence>MRSSNLTSSCISNRAALSQSGLTPTKTRTFGLSNASQLESAASGHSHVKIFDDGSLQHQRLAMFEAQHVLDDSNAYARFQDSTNTATANRDEAARIAFHQTRAAEAIHQFDNTFNLNK</sequence>
<gene>
    <name evidence="1" type="ORF">B0H65DRAFT_426348</name>
</gene>
<protein>
    <submittedName>
        <fullName evidence="1">Uncharacterized protein</fullName>
    </submittedName>
</protein>
<evidence type="ECO:0000313" key="2">
    <source>
        <dbReference type="Proteomes" id="UP001278500"/>
    </source>
</evidence>
<reference evidence="1" key="2">
    <citation type="submission" date="2023-06" db="EMBL/GenBank/DDBJ databases">
        <authorList>
            <consortium name="Lawrence Berkeley National Laboratory"/>
            <person name="Haridas S."/>
            <person name="Hensen N."/>
            <person name="Bonometti L."/>
            <person name="Westerberg I."/>
            <person name="Brannstrom I.O."/>
            <person name="Guillou S."/>
            <person name="Cros-Aarteil S."/>
            <person name="Calhoun S."/>
            <person name="Kuo A."/>
            <person name="Mondo S."/>
            <person name="Pangilinan J."/>
            <person name="Riley R."/>
            <person name="Labutti K."/>
            <person name="Andreopoulos B."/>
            <person name="Lipzen A."/>
            <person name="Chen C."/>
            <person name="Yanf M."/>
            <person name="Daum C."/>
            <person name="Ng V."/>
            <person name="Clum A."/>
            <person name="Steindorff A."/>
            <person name="Ohm R."/>
            <person name="Martin F."/>
            <person name="Silar P."/>
            <person name="Natvig D."/>
            <person name="Lalanne C."/>
            <person name="Gautier V."/>
            <person name="Ament-Velasquez S.L."/>
            <person name="Kruys A."/>
            <person name="Hutchinson M.I."/>
            <person name="Powell A.J."/>
            <person name="Barry K."/>
            <person name="Miller A.N."/>
            <person name="Grigoriev I.V."/>
            <person name="Debuchy R."/>
            <person name="Gladieux P."/>
            <person name="Thoren M.H."/>
            <person name="Johannesson H."/>
        </authorList>
    </citation>
    <scope>NUCLEOTIDE SEQUENCE</scope>
    <source>
        <strain evidence="1">CBS 560.94</strain>
    </source>
</reference>
<dbReference type="GeneID" id="87861782"/>
<evidence type="ECO:0000313" key="1">
    <source>
        <dbReference type="EMBL" id="KAK3345768.1"/>
    </source>
</evidence>
<dbReference type="AlphaFoldDB" id="A0AAE0JGZ1"/>
<keyword evidence="2" id="KW-1185">Reference proteome</keyword>
<dbReference type="Proteomes" id="UP001278500">
    <property type="component" value="Unassembled WGS sequence"/>
</dbReference>